<feature type="region of interest" description="Disordered" evidence="7">
    <location>
        <begin position="1"/>
        <end position="69"/>
    </location>
</feature>
<dbReference type="InterPro" id="IPR012677">
    <property type="entry name" value="Nucleotide-bd_a/b_plait_sf"/>
</dbReference>
<dbReference type="AlphaFoldDB" id="A0A0G4EMQ8"/>
<evidence type="ECO:0000256" key="2">
    <source>
        <dbReference type="ARBA" id="ARBA00022730"/>
    </source>
</evidence>
<dbReference type="Pfam" id="PF03939">
    <property type="entry name" value="Ribosomal_L23eN"/>
    <property type="match status" value="1"/>
</dbReference>
<keyword evidence="2" id="KW-0699">rRNA-binding</keyword>
<dbReference type="InParanoid" id="A0A0G4EMQ8"/>
<proteinExistence type="inferred from homology"/>
<accession>A0A0G4EMQ8</accession>
<feature type="compositionally biased region" description="Basic and acidic residues" evidence="7">
    <location>
        <begin position="10"/>
        <end position="26"/>
    </location>
</feature>
<protein>
    <recommendedName>
        <fullName evidence="8">Large ribosomal subunit protein uL23 N-terminal domain-containing protein</fullName>
    </recommendedName>
</protein>
<dbReference type="Proteomes" id="UP000041254">
    <property type="component" value="Unassembled WGS sequence"/>
</dbReference>
<dbReference type="NCBIfam" id="NF011118">
    <property type="entry name" value="PRK14548.1"/>
    <property type="match status" value="1"/>
</dbReference>
<dbReference type="InterPro" id="IPR013025">
    <property type="entry name" value="Ribosomal_uL23-like"/>
</dbReference>
<keyword evidence="3" id="KW-0694">RNA-binding</keyword>
<dbReference type="GO" id="GO:0019843">
    <property type="term" value="F:rRNA binding"/>
    <property type="evidence" value="ECO:0007669"/>
    <property type="project" value="UniProtKB-KW"/>
</dbReference>
<dbReference type="OrthoDB" id="1267328at2759"/>
<name>A0A0G4EMQ8_VITBC</name>
<dbReference type="GO" id="GO:0003735">
    <property type="term" value="F:structural constituent of ribosome"/>
    <property type="evidence" value="ECO:0007669"/>
    <property type="project" value="InterPro"/>
</dbReference>
<dbReference type="InterPro" id="IPR001014">
    <property type="entry name" value="Ribosomal_uL23_CS"/>
</dbReference>
<keyword evidence="10" id="KW-1185">Reference proteome</keyword>
<evidence type="ECO:0000256" key="4">
    <source>
        <dbReference type="ARBA" id="ARBA00022980"/>
    </source>
</evidence>
<dbReference type="HAMAP" id="MF_01369_A">
    <property type="entry name" value="Ribosomal_uL23_A"/>
    <property type="match status" value="1"/>
</dbReference>
<dbReference type="GO" id="GO:1990904">
    <property type="term" value="C:ribonucleoprotein complex"/>
    <property type="evidence" value="ECO:0007669"/>
    <property type="project" value="UniProtKB-KW"/>
</dbReference>
<dbReference type="PANTHER" id="PTHR11620">
    <property type="entry name" value="60S RIBOSOMAL PROTEIN L23A"/>
    <property type="match status" value="1"/>
</dbReference>
<dbReference type="InterPro" id="IPR005633">
    <property type="entry name" value="Ribosomal_uL23_N"/>
</dbReference>
<evidence type="ECO:0000256" key="6">
    <source>
        <dbReference type="RuleBase" id="RU003934"/>
    </source>
</evidence>
<evidence type="ECO:0000256" key="5">
    <source>
        <dbReference type="ARBA" id="ARBA00023274"/>
    </source>
</evidence>
<dbReference type="Gene3D" id="3.30.70.330">
    <property type="match status" value="1"/>
</dbReference>
<dbReference type="PROSITE" id="PS00050">
    <property type="entry name" value="RIBOSOMAL_L23"/>
    <property type="match status" value="1"/>
</dbReference>
<comment type="similarity">
    <text evidence="1 6">Belongs to the universal ribosomal protein uL23 family.</text>
</comment>
<dbReference type="FunFam" id="3.30.70.330:FF:000035">
    <property type="entry name" value="60S ribosomal protein L23a"/>
    <property type="match status" value="1"/>
</dbReference>
<organism evidence="9 10">
    <name type="scientific">Vitrella brassicaformis (strain CCMP3155)</name>
    <dbReference type="NCBI Taxonomy" id="1169540"/>
    <lineage>
        <taxon>Eukaryota</taxon>
        <taxon>Sar</taxon>
        <taxon>Alveolata</taxon>
        <taxon>Colpodellida</taxon>
        <taxon>Vitrellaceae</taxon>
        <taxon>Vitrella</taxon>
    </lineage>
</organism>
<dbReference type="Pfam" id="PF00276">
    <property type="entry name" value="Ribosomal_L23"/>
    <property type="match status" value="1"/>
</dbReference>
<evidence type="ECO:0000256" key="3">
    <source>
        <dbReference type="ARBA" id="ARBA00022884"/>
    </source>
</evidence>
<keyword evidence="4 6" id="KW-0689">Ribosomal protein</keyword>
<dbReference type="OMA" id="RLDHHKV"/>
<sequence>MAPKGKGAKGKKEAVAAAEKTADAVKKVRRNRTSKVRTSVRFYRPKTLEKPRKPLYPRRSVPRLSKMDHTKIIKSPLTTESAMKKIEENNTLVFLVDPRANKRQIKDAVKKMYDIAASRVNTLIRPDAVKKAYVRLTDDYDALDVANKIGII</sequence>
<dbReference type="SUPFAM" id="SSF54189">
    <property type="entry name" value="Ribosomal proteins S24e, L23 and L15e"/>
    <property type="match status" value="1"/>
</dbReference>
<feature type="domain" description="Large ribosomal subunit protein uL23 N-terminal" evidence="8">
    <location>
        <begin position="15"/>
        <end position="63"/>
    </location>
</feature>
<dbReference type="FunCoup" id="A0A0G4EMQ8">
    <property type="interactions" value="383"/>
</dbReference>
<dbReference type="GO" id="GO:0006412">
    <property type="term" value="P:translation"/>
    <property type="evidence" value="ECO:0007669"/>
    <property type="project" value="InterPro"/>
</dbReference>
<evidence type="ECO:0000259" key="8">
    <source>
        <dbReference type="Pfam" id="PF03939"/>
    </source>
</evidence>
<reference evidence="9 10" key="1">
    <citation type="submission" date="2014-11" db="EMBL/GenBank/DDBJ databases">
        <authorList>
            <person name="Zhu J."/>
            <person name="Qi W."/>
            <person name="Song R."/>
        </authorList>
    </citation>
    <scope>NUCLEOTIDE SEQUENCE [LARGE SCALE GENOMIC DNA]</scope>
</reference>
<dbReference type="GO" id="GO:0005840">
    <property type="term" value="C:ribosome"/>
    <property type="evidence" value="ECO:0007669"/>
    <property type="project" value="UniProtKB-KW"/>
</dbReference>
<gene>
    <name evidence="9" type="ORF">Vbra_12506</name>
</gene>
<evidence type="ECO:0000313" key="10">
    <source>
        <dbReference type="Proteomes" id="UP000041254"/>
    </source>
</evidence>
<evidence type="ECO:0000256" key="7">
    <source>
        <dbReference type="SAM" id="MobiDB-lite"/>
    </source>
</evidence>
<dbReference type="STRING" id="1169540.A0A0G4EMQ8"/>
<dbReference type="EMBL" id="CDMY01000270">
    <property type="protein sequence ID" value="CEL98455.1"/>
    <property type="molecule type" value="Genomic_DNA"/>
</dbReference>
<dbReference type="InterPro" id="IPR012678">
    <property type="entry name" value="Ribosomal_uL23/eL15/eS24_sf"/>
</dbReference>
<dbReference type="VEuPathDB" id="CryptoDB:Vbra_12506"/>
<dbReference type="PhylomeDB" id="A0A0G4EMQ8"/>
<keyword evidence="5 6" id="KW-0687">Ribonucleoprotein</keyword>
<evidence type="ECO:0000256" key="1">
    <source>
        <dbReference type="ARBA" id="ARBA00006700"/>
    </source>
</evidence>
<evidence type="ECO:0000313" key="9">
    <source>
        <dbReference type="EMBL" id="CEL98455.1"/>
    </source>
</evidence>